<gene>
    <name evidence="1" type="ORF">IFM89_035908</name>
</gene>
<reference evidence="1 2" key="1">
    <citation type="submission" date="2020-10" db="EMBL/GenBank/DDBJ databases">
        <title>The Coptis chinensis genome and diversification of protoberbering-type alkaloids.</title>
        <authorList>
            <person name="Wang B."/>
            <person name="Shu S."/>
            <person name="Song C."/>
            <person name="Liu Y."/>
        </authorList>
    </citation>
    <scope>NUCLEOTIDE SEQUENCE [LARGE SCALE GENOMIC DNA]</scope>
    <source>
        <strain evidence="1">HL-2020</strain>
        <tissue evidence="1">Leaf</tissue>
    </source>
</reference>
<sequence length="235" mass="25773">MDLSKQMWTKSGMGFTASMIGNPICVDEATKNRTRLNYARICIAVDIDCTFPISLDFKLKNGIIVNACGSGIPMDTIRVQQVNEIGVETTTTSPCLEIELFKDAPTNGIGSIWENTIVIKDSTTEQDHPVVITEQGLIVVYQPQSGTITNEVSVHVLIESIVEDLQGRKHIQDKDNHSLIGEDFDTADESGTVSEVDHFSDDQGVEEGLFKPAAGYMLNLTREVSTSVQTGRFES</sequence>
<dbReference type="Proteomes" id="UP000631114">
    <property type="component" value="Unassembled WGS sequence"/>
</dbReference>
<proteinExistence type="predicted"/>
<comment type="caution">
    <text evidence="1">The sequence shown here is derived from an EMBL/GenBank/DDBJ whole genome shotgun (WGS) entry which is preliminary data.</text>
</comment>
<organism evidence="1 2">
    <name type="scientific">Coptis chinensis</name>
    <dbReference type="NCBI Taxonomy" id="261450"/>
    <lineage>
        <taxon>Eukaryota</taxon>
        <taxon>Viridiplantae</taxon>
        <taxon>Streptophyta</taxon>
        <taxon>Embryophyta</taxon>
        <taxon>Tracheophyta</taxon>
        <taxon>Spermatophyta</taxon>
        <taxon>Magnoliopsida</taxon>
        <taxon>Ranunculales</taxon>
        <taxon>Ranunculaceae</taxon>
        <taxon>Coptidoideae</taxon>
        <taxon>Coptis</taxon>
    </lineage>
</organism>
<dbReference type="EMBL" id="JADFTS010000009">
    <property type="protein sequence ID" value="KAF9590590.1"/>
    <property type="molecule type" value="Genomic_DNA"/>
</dbReference>
<accession>A0A835LDI6</accession>
<protein>
    <submittedName>
        <fullName evidence="1">Uncharacterized protein</fullName>
    </submittedName>
</protein>
<evidence type="ECO:0000313" key="1">
    <source>
        <dbReference type="EMBL" id="KAF9590590.1"/>
    </source>
</evidence>
<dbReference type="AlphaFoldDB" id="A0A835LDI6"/>
<name>A0A835LDI6_9MAGN</name>
<evidence type="ECO:0000313" key="2">
    <source>
        <dbReference type="Proteomes" id="UP000631114"/>
    </source>
</evidence>
<keyword evidence="2" id="KW-1185">Reference proteome</keyword>